<name>A0A3D9BKF3_9RHOB</name>
<dbReference type="GO" id="GO:0003677">
    <property type="term" value="F:DNA binding"/>
    <property type="evidence" value="ECO:0007669"/>
    <property type="project" value="InterPro"/>
</dbReference>
<comment type="caution">
    <text evidence="3">The sequence shown here is derived from an EMBL/GenBank/DDBJ whole genome shotgun (WGS) entry which is preliminary data.</text>
</comment>
<dbReference type="Proteomes" id="UP000257131">
    <property type="component" value="Unassembled WGS sequence"/>
</dbReference>
<dbReference type="InterPro" id="IPR003615">
    <property type="entry name" value="HNH_nuc"/>
</dbReference>
<feature type="domain" description="HNH nuclease" evidence="2">
    <location>
        <begin position="80"/>
        <end position="124"/>
    </location>
</feature>
<dbReference type="RefSeq" id="WP_115982025.1">
    <property type="nucleotide sequence ID" value="NZ_QOHR01000045.1"/>
</dbReference>
<evidence type="ECO:0000259" key="2">
    <source>
        <dbReference type="Pfam" id="PF13392"/>
    </source>
</evidence>
<keyword evidence="3" id="KW-0255">Endonuclease</keyword>
<feature type="compositionally biased region" description="Polar residues" evidence="1">
    <location>
        <begin position="116"/>
        <end position="128"/>
    </location>
</feature>
<evidence type="ECO:0000256" key="1">
    <source>
        <dbReference type="SAM" id="MobiDB-lite"/>
    </source>
</evidence>
<keyword evidence="3" id="KW-0540">Nuclease</keyword>
<evidence type="ECO:0000313" key="4">
    <source>
        <dbReference type="Proteomes" id="UP000257131"/>
    </source>
</evidence>
<organism evidence="3 4">
    <name type="scientific">Rhodosalinus sediminis</name>
    <dbReference type="NCBI Taxonomy" id="1940533"/>
    <lineage>
        <taxon>Bacteria</taxon>
        <taxon>Pseudomonadati</taxon>
        <taxon>Pseudomonadota</taxon>
        <taxon>Alphaproteobacteria</taxon>
        <taxon>Rhodobacterales</taxon>
        <taxon>Paracoccaceae</taxon>
        <taxon>Rhodosalinus</taxon>
    </lineage>
</organism>
<dbReference type="SUPFAM" id="SSF54171">
    <property type="entry name" value="DNA-binding domain"/>
    <property type="match status" value="1"/>
</dbReference>
<dbReference type="Gene3D" id="3.90.75.20">
    <property type="match status" value="1"/>
</dbReference>
<protein>
    <submittedName>
        <fullName evidence="3">HNH endonuclease</fullName>
    </submittedName>
</protein>
<dbReference type="OrthoDB" id="388551at2"/>
<gene>
    <name evidence="3" type="ORF">DRV84_14660</name>
</gene>
<keyword evidence="4" id="KW-1185">Reference proteome</keyword>
<dbReference type="GO" id="GO:0004519">
    <property type="term" value="F:endonuclease activity"/>
    <property type="evidence" value="ECO:0007669"/>
    <property type="project" value="UniProtKB-KW"/>
</dbReference>
<evidence type="ECO:0000313" key="3">
    <source>
        <dbReference type="EMBL" id="REC53831.1"/>
    </source>
</evidence>
<sequence length="194" mass="22383">MSDLSKKAPRIEPALLRDLIHYDPDTGQLTWKARRPVNFTHCKRDPAWVCRIWNAKYEGRPAFGRREHGYIAGRVFGAHVYAHQVAFAIMTGQWPEAQIDHVNGRRSDNRWRNLRPTDSAQNARNTAISRSNSSGVVGVSWNREKRRWWAYIHPAKGRRHLLGSFRSKADAVAVRKAAERHYGYHQNHGRKPAS</sequence>
<proteinExistence type="predicted"/>
<accession>A0A3D9BKF3</accession>
<dbReference type="EMBL" id="QOHR01000045">
    <property type="protein sequence ID" value="REC53831.1"/>
    <property type="molecule type" value="Genomic_DNA"/>
</dbReference>
<keyword evidence="3" id="KW-0378">Hydrolase</keyword>
<dbReference type="AlphaFoldDB" id="A0A3D9BKF3"/>
<feature type="region of interest" description="Disordered" evidence="1">
    <location>
        <begin position="107"/>
        <end position="136"/>
    </location>
</feature>
<dbReference type="Pfam" id="PF13392">
    <property type="entry name" value="HNH_3"/>
    <property type="match status" value="1"/>
</dbReference>
<dbReference type="SUPFAM" id="SSF54060">
    <property type="entry name" value="His-Me finger endonucleases"/>
    <property type="match status" value="1"/>
</dbReference>
<dbReference type="InterPro" id="IPR044925">
    <property type="entry name" value="His-Me_finger_sf"/>
</dbReference>
<reference evidence="3 4" key="1">
    <citation type="journal article" date="2017" name="Int. J. Syst. Evol. Microbiol.">
        <title>Rhodosalinus sediminis gen. nov., sp. nov., isolated from marine saltern.</title>
        <authorList>
            <person name="Guo L.Y."/>
            <person name="Ling S.K."/>
            <person name="Li C.M."/>
            <person name="Chen G.J."/>
            <person name="Du Z.J."/>
        </authorList>
    </citation>
    <scope>NUCLEOTIDE SEQUENCE [LARGE SCALE GENOMIC DNA]</scope>
    <source>
        <strain evidence="3 4">WDN1C137</strain>
    </source>
</reference>
<dbReference type="InterPro" id="IPR016177">
    <property type="entry name" value="DNA-bd_dom_sf"/>
</dbReference>